<dbReference type="Proteomes" id="UP000176650">
    <property type="component" value="Unassembled WGS sequence"/>
</dbReference>
<dbReference type="SUPFAM" id="SSF56731">
    <property type="entry name" value="DNA primase core"/>
    <property type="match status" value="1"/>
</dbReference>
<dbReference type="InterPro" id="IPR036977">
    <property type="entry name" value="DNA_primase_Znf_CHC2"/>
</dbReference>
<evidence type="ECO:0000313" key="17">
    <source>
        <dbReference type="EMBL" id="OGD33999.1"/>
    </source>
</evidence>
<comment type="catalytic activity">
    <reaction evidence="12">
        <text>ssDNA + n NTP = ssDNA/pppN(pN)n-1 hybrid + (n-1) diphosphate.</text>
        <dbReference type="EC" id="2.7.7.101"/>
    </reaction>
</comment>
<dbReference type="InterPro" id="IPR030846">
    <property type="entry name" value="DnaG_bac"/>
</dbReference>
<comment type="similarity">
    <text evidence="12 13">Belongs to the DnaG primase family.</text>
</comment>
<dbReference type="CDD" id="cd03364">
    <property type="entry name" value="TOPRIM_DnaG_primases"/>
    <property type="match status" value="1"/>
</dbReference>
<dbReference type="Pfam" id="PF13155">
    <property type="entry name" value="Toprim_2"/>
    <property type="match status" value="1"/>
</dbReference>
<dbReference type="InterPro" id="IPR050219">
    <property type="entry name" value="DnaG_primase"/>
</dbReference>
<keyword evidence="1 12" id="KW-0240">DNA-directed RNA polymerase</keyword>
<dbReference type="InterPro" id="IPR037068">
    <property type="entry name" value="DNA_primase_core_N_sf"/>
</dbReference>
<evidence type="ECO:0000256" key="7">
    <source>
        <dbReference type="ARBA" id="ARBA00022771"/>
    </source>
</evidence>
<dbReference type="AlphaFoldDB" id="A0A1F5BTP9"/>
<dbReference type="GO" id="GO:0005737">
    <property type="term" value="C:cytoplasm"/>
    <property type="evidence" value="ECO:0007669"/>
    <property type="project" value="TreeGrafter"/>
</dbReference>
<dbReference type="STRING" id="1797298.A2988_00750"/>
<evidence type="ECO:0000256" key="15">
    <source>
        <dbReference type="SAM" id="Coils"/>
    </source>
</evidence>
<dbReference type="InterPro" id="IPR019475">
    <property type="entry name" value="DNA_primase_DnaB-bd"/>
</dbReference>
<evidence type="ECO:0000256" key="11">
    <source>
        <dbReference type="ARBA" id="ARBA00023163"/>
    </source>
</evidence>
<dbReference type="PANTHER" id="PTHR30313">
    <property type="entry name" value="DNA PRIMASE"/>
    <property type="match status" value="1"/>
</dbReference>
<dbReference type="HAMAP" id="MF_00974">
    <property type="entry name" value="DNA_primase_DnaG"/>
    <property type="match status" value="1"/>
</dbReference>
<sequence>MSDFPSEEIKSRLDIHDVLSGYIRLSKQGASYRALCPFHNEKTASFYVSIPKQIWHCFGCGEGGDIFTFVMKMEGVEFVEALRILAKKAGVTLKSQDPKLANERTALQDLCAQATRFFRNNIESTAGEEAMAYLKQRGLKDETIEEFQIGYAAAAWDSLYSYLAMKGYKADMMEKAGLVLLSEKSGTKKYYDRFRDRIMFPIWDVNGTVVAFTGRYIKPRENEGKYVNSPQTLLYNKSAILYGLDKAKTEIRKADSVVLMEGQMDVIMAHQDGVKNAVAVSGTAFTPLQLRLVKRYTPNITLLFDADAAGDSATQKSIALAQQSGFNLLVARLPDGKDSADFVVAHTGELAGHIAKAVSIMDYYFSSTFGKYDAKDVEGKKQIARVLLSQIKKIPNQIEAHHWLEQLSTKLGTSMAYLETEMRTMKDEQQFLPEYDDAAKEQEKPKAKKTQLDKLLEHLMALMYAVRDKKTLKIIFEKFGDFELFSGLAADQMAAREMAGAPTLKIFDLFMKYSRIGKQETDIEPALNEQEKSIFAEITLVAEMAEYPDIGKEIVFCASRIERELVDDAMRQLEAALRQAEAERDAKLSEHLFSEVSALSAKKNKLLTYFQATHEEKTKGEKTA</sequence>
<evidence type="ECO:0000256" key="9">
    <source>
        <dbReference type="ARBA" id="ARBA00022842"/>
    </source>
</evidence>
<keyword evidence="4 12" id="KW-0548">Nucleotidyltransferase</keyword>
<dbReference type="GO" id="GO:0003677">
    <property type="term" value="F:DNA binding"/>
    <property type="evidence" value="ECO:0007669"/>
    <property type="project" value="UniProtKB-KW"/>
</dbReference>
<feature type="coiled-coil region" evidence="15">
    <location>
        <begin position="563"/>
        <end position="590"/>
    </location>
</feature>
<dbReference type="PIRSF" id="PIRSF002811">
    <property type="entry name" value="DnaG"/>
    <property type="match status" value="1"/>
</dbReference>
<dbReference type="EMBL" id="MEYS01000002">
    <property type="protein sequence ID" value="OGD33999.1"/>
    <property type="molecule type" value="Genomic_DNA"/>
</dbReference>
<proteinExistence type="inferred from homology"/>
<dbReference type="PROSITE" id="PS50880">
    <property type="entry name" value="TOPRIM"/>
    <property type="match status" value="1"/>
</dbReference>
<dbReference type="GO" id="GO:0008270">
    <property type="term" value="F:zinc ion binding"/>
    <property type="evidence" value="ECO:0007669"/>
    <property type="project" value="UniProtKB-UniRule"/>
</dbReference>
<dbReference type="NCBIfam" id="TIGR01391">
    <property type="entry name" value="dnaG"/>
    <property type="match status" value="1"/>
</dbReference>
<keyword evidence="15" id="KW-0175">Coiled coil</keyword>
<evidence type="ECO:0000256" key="5">
    <source>
        <dbReference type="ARBA" id="ARBA00022705"/>
    </source>
</evidence>
<dbReference type="InterPro" id="IPR002694">
    <property type="entry name" value="Znf_CHC2"/>
</dbReference>
<keyword evidence="8 12" id="KW-0862">Zinc</keyword>
<evidence type="ECO:0000256" key="3">
    <source>
        <dbReference type="ARBA" id="ARBA00022679"/>
    </source>
</evidence>
<dbReference type="GO" id="GO:0003899">
    <property type="term" value="F:DNA-directed RNA polymerase activity"/>
    <property type="evidence" value="ECO:0007669"/>
    <property type="project" value="UniProtKB-UniRule"/>
</dbReference>
<keyword evidence="10 12" id="KW-0238">DNA-binding</keyword>
<evidence type="ECO:0000256" key="13">
    <source>
        <dbReference type="PIRNR" id="PIRNR002811"/>
    </source>
</evidence>
<feature type="zinc finger region" description="CHC2-type" evidence="12 14">
    <location>
        <begin position="36"/>
        <end position="60"/>
    </location>
</feature>
<organism evidence="17 18">
    <name type="scientific">Candidatus Azambacteria bacterium RIFCSPLOWO2_01_FULL_46_25</name>
    <dbReference type="NCBI Taxonomy" id="1797298"/>
    <lineage>
        <taxon>Bacteria</taxon>
        <taxon>Candidatus Azamiibacteriota</taxon>
    </lineage>
</organism>
<evidence type="ECO:0000256" key="1">
    <source>
        <dbReference type="ARBA" id="ARBA00022478"/>
    </source>
</evidence>
<dbReference type="InterPro" id="IPR013264">
    <property type="entry name" value="DNAG_N"/>
</dbReference>
<keyword evidence="5 12" id="KW-0235">DNA replication</keyword>
<feature type="domain" description="Toprim" evidence="16">
    <location>
        <begin position="255"/>
        <end position="334"/>
    </location>
</feature>
<comment type="function">
    <text evidence="12 13">RNA polymerase that catalyzes the synthesis of short RNA molecules used as primers for DNA polymerase during DNA replication.</text>
</comment>
<accession>A0A1F5BTP9</accession>
<dbReference type="InterPro" id="IPR006171">
    <property type="entry name" value="TOPRIM_dom"/>
</dbReference>
<dbReference type="Gene3D" id="3.90.580.10">
    <property type="entry name" value="Zinc finger, CHC2-type domain"/>
    <property type="match status" value="1"/>
</dbReference>
<keyword evidence="6 12" id="KW-0479">Metal-binding</keyword>
<dbReference type="PANTHER" id="PTHR30313:SF2">
    <property type="entry name" value="DNA PRIMASE"/>
    <property type="match status" value="1"/>
</dbReference>
<dbReference type="Pfam" id="PF08275">
    <property type="entry name" value="DNAG_N"/>
    <property type="match status" value="1"/>
</dbReference>
<dbReference type="SMART" id="SM00400">
    <property type="entry name" value="ZnF_CHCC"/>
    <property type="match status" value="1"/>
</dbReference>
<dbReference type="EC" id="2.7.7.101" evidence="12"/>
<dbReference type="GO" id="GO:0006269">
    <property type="term" value="P:DNA replication, synthesis of primer"/>
    <property type="evidence" value="ECO:0007669"/>
    <property type="project" value="UniProtKB-UniRule"/>
</dbReference>
<evidence type="ECO:0000256" key="10">
    <source>
        <dbReference type="ARBA" id="ARBA00023125"/>
    </source>
</evidence>
<dbReference type="InterPro" id="IPR006295">
    <property type="entry name" value="DNA_primase_DnaG"/>
</dbReference>
<evidence type="ECO:0000256" key="12">
    <source>
        <dbReference type="HAMAP-Rule" id="MF_00974"/>
    </source>
</evidence>
<keyword evidence="7 12" id="KW-0863">Zinc-finger</keyword>
<evidence type="ECO:0000256" key="6">
    <source>
        <dbReference type="ARBA" id="ARBA00022723"/>
    </source>
</evidence>
<comment type="cofactor">
    <cofactor evidence="12 13 14">
        <name>Zn(2+)</name>
        <dbReference type="ChEBI" id="CHEBI:29105"/>
    </cofactor>
    <text evidence="12 13 14">Binds 1 zinc ion per monomer.</text>
</comment>
<comment type="domain">
    <text evidence="12">Contains an N-terminal zinc-binding domain, a central core domain that contains the primase activity, and a C-terminal DnaB-binding domain.</text>
</comment>
<gene>
    <name evidence="12" type="primary">dnaG</name>
    <name evidence="17" type="ORF">A2988_00750</name>
</gene>
<dbReference type="Pfam" id="PF01807">
    <property type="entry name" value="Zn_ribbon_DnaG"/>
    <property type="match status" value="1"/>
</dbReference>
<comment type="subunit">
    <text evidence="12">Monomer. Interacts with DnaB.</text>
</comment>
<keyword evidence="9" id="KW-0460">Magnesium</keyword>
<dbReference type="SUPFAM" id="SSF57783">
    <property type="entry name" value="Zinc beta-ribbon"/>
    <property type="match status" value="1"/>
</dbReference>
<dbReference type="GO" id="GO:1990077">
    <property type="term" value="C:primosome complex"/>
    <property type="evidence" value="ECO:0007669"/>
    <property type="project" value="UniProtKB-KW"/>
</dbReference>
<protein>
    <recommendedName>
        <fullName evidence="12 13">DNA primase</fullName>
        <ecNumber evidence="12">2.7.7.101</ecNumber>
    </recommendedName>
</protein>
<evidence type="ECO:0000313" key="18">
    <source>
        <dbReference type="Proteomes" id="UP000176650"/>
    </source>
</evidence>
<dbReference type="Gene3D" id="3.40.1360.10">
    <property type="match status" value="1"/>
</dbReference>
<evidence type="ECO:0000259" key="16">
    <source>
        <dbReference type="PROSITE" id="PS50880"/>
    </source>
</evidence>
<evidence type="ECO:0000256" key="2">
    <source>
        <dbReference type="ARBA" id="ARBA00022515"/>
    </source>
</evidence>
<keyword evidence="2 12" id="KW-0639">Primosome</keyword>
<evidence type="ECO:0000256" key="8">
    <source>
        <dbReference type="ARBA" id="ARBA00022833"/>
    </source>
</evidence>
<reference evidence="17 18" key="1">
    <citation type="journal article" date="2016" name="Nat. Commun.">
        <title>Thousands of microbial genomes shed light on interconnected biogeochemical processes in an aquifer system.</title>
        <authorList>
            <person name="Anantharaman K."/>
            <person name="Brown C.T."/>
            <person name="Hug L.A."/>
            <person name="Sharon I."/>
            <person name="Castelle C.J."/>
            <person name="Probst A.J."/>
            <person name="Thomas B.C."/>
            <person name="Singh A."/>
            <person name="Wilkins M.J."/>
            <person name="Karaoz U."/>
            <person name="Brodie E.L."/>
            <person name="Williams K.H."/>
            <person name="Hubbard S.S."/>
            <person name="Banfield J.F."/>
        </authorList>
    </citation>
    <scope>NUCLEOTIDE SEQUENCE [LARGE SCALE GENOMIC DNA]</scope>
</reference>
<dbReference type="SMART" id="SM00493">
    <property type="entry name" value="TOPRIM"/>
    <property type="match status" value="1"/>
</dbReference>
<dbReference type="Pfam" id="PF10410">
    <property type="entry name" value="DnaB_bind"/>
    <property type="match status" value="1"/>
</dbReference>
<evidence type="ECO:0000256" key="14">
    <source>
        <dbReference type="PIRSR" id="PIRSR002811-1"/>
    </source>
</evidence>
<evidence type="ECO:0000256" key="4">
    <source>
        <dbReference type="ARBA" id="ARBA00022695"/>
    </source>
</evidence>
<dbReference type="FunFam" id="3.90.580.10:FF:000001">
    <property type="entry name" value="DNA primase"/>
    <property type="match status" value="1"/>
</dbReference>
<dbReference type="Gene3D" id="3.90.980.10">
    <property type="entry name" value="DNA primase, catalytic core, N-terminal domain"/>
    <property type="match status" value="1"/>
</dbReference>
<keyword evidence="3 12" id="KW-0808">Transferase</keyword>
<keyword evidence="11 12" id="KW-0804">Transcription</keyword>
<dbReference type="GO" id="GO:0000428">
    <property type="term" value="C:DNA-directed RNA polymerase complex"/>
    <property type="evidence" value="ECO:0007669"/>
    <property type="project" value="UniProtKB-KW"/>
</dbReference>
<comment type="caution">
    <text evidence="17">The sequence shown here is derived from an EMBL/GenBank/DDBJ whole genome shotgun (WGS) entry which is preliminary data.</text>
</comment>
<dbReference type="InterPro" id="IPR034151">
    <property type="entry name" value="TOPRIM_DnaG_bac"/>
</dbReference>
<name>A0A1F5BTP9_9BACT</name>